<dbReference type="PANTHER" id="PTHR12385">
    <property type="entry name" value="CHOLINE TRANSPORTER-LIKE (SLC FAMILY 44)"/>
    <property type="match status" value="1"/>
</dbReference>
<dbReference type="PANTHER" id="PTHR12385:SF4">
    <property type="entry name" value="PROTEIN PNS1"/>
    <property type="match status" value="1"/>
</dbReference>
<keyword evidence="6 8" id="KW-1133">Transmembrane helix</keyword>
<feature type="transmembrane region" description="Helical" evidence="8">
    <location>
        <begin position="317"/>
        <end position="338"/>
    </location>
</feature>
<evidence type="ECO:0000256" key="3">
    <source>
        <dbReference type="ARBA" id="ARBA00007168"/>
    </source>
</evidence>
<keyword evidence="7 8" id="KW-0472">Membrane</keyword>
<protein>
    <recommendedName>
        <fullName evidence="4 8">Protein PNS1</fullName>
    </recommendedName>
</protein>
<dbReference type="InterPro" id="IPR007603">
    <property type="entry name" value="Choline_transptr-like"/>
</dbReference>
<feature type="transmembrane region" description="Helical" evidence="8">
    <location>
        <begin position="461"/>
        <end position="488"/>
    </location>
</feature>
<evidence type="ECO:0000256" key="7">
    <source>
        <dbReference type="ARBA" id="ARBA00023136"/>
    </source>
</evidence>
<organism evidence="10 11">
    <name type="scientific">Dioszegia hungarica</name>
    <dbReference type="NCBI Taxonomy" id="4972"/>
    <lineage>
        <taxon>Eukaryota</taxon>
        <taxon>Fungi</taxon>
        <taxon>Dikarya</taxon>
        <taxon>Basidiomycota</taxon>
        <taxon>Agaricomycotina</taxon>
        <taxon>Tremellomycetes</taxon>
        <taxon>Tremellales</taxon>
        <taxon>Bulleribasidiaceae</taxon>
        <taxon>Dioszegia</taxon>
    </lineage>
</organism>
<feature type="transmembrane region" description="Helical" evidence="8">
    <location>
        <begin position="173"/>
        <end position="191"/>
    </location>
</feature>
<keyword evidence="5 8" id="KW-0812">Transmembrane</keyword>
<dbReference type="Proteomes" id="UP001164286">
    <property type="component" value="Unassembled WGS sequence"/>
</dbReference>
<evidence type="ECO:0000313" key="10">
    <source>
        <dbReference type="EMBL" id="KAI9639549.1"/>
    </source>
</evidence>
<evidence type="ECO:0000313" key="11">
    <source>
        <dbReference type="Proteomes" id="UP001164286"/>
    </source>
</evidence>
<feature type="transmembrane region" description="Helical" evidence="8">
    <location>
        <begin position="421"/>
        <end position="441"/>
    </location>
</feature>
<feature type="transmembrane region" description="Helical" evidence="8">
    <location>
        <begin position="119"/>
        <end position="139"/>
    </location>
</feature>
<feature type="compositionally biased region" description="Polar residues" evidence="9">
    <location>
        <begin position="30"/>
        <end position="41"/>
    </location>
</feature>
<name>A0AA38HHX1_9TREE</name>
<feature type="compositionally biased region" description="Low complexity" evidence="9">
    <location>
        <begin position="19"/>
        <end position="29"/>
    </location>
</feature>
<feature type="compositionally biased region" description="Low complexity" evidence="9">
    <location>
        <begin position="1"/>
        <end position="10"/>
    </location>
</feature>
<dbReference type="GO" id="GO:0022857">
    <property type="term" value="F:transmembrane transporter activity"/>
    <property type="evidence" value="ECO:0007669"/>
    <property type="project" value="UniProtKB-UniRule"/>
</dbReference>
<comment type="function">
    <text evidence="1 8">Probably involved in transport through the plasma membrane.</text>
</comment>
<gene>
    <name evidence="10" type="ORF">MKK02DRAFT_19511</name>
</gene>
<feature type="transmembrane region" description="Helical" evidence="8">
    <location>
        <begin position="215"/>
        <end position="244"/>
    </location>
</feature>
<feature type="transmembrane region" description="Helical" evidence="8">
    <location>
        <begin position="264"/>
        <end position="297"/>
    </location>
</feature>
<evidence type="ECO:0000256" key="5">
    <source>
        <dbReference type="ARBA" id="ARBA00022692"/>
    </source>
</evidence>
<proteinExistence type="inferred from homology"/>
<feature type="region of interest" description="Disordered" evidence="9">
    <location>
        <begin position="1"/>
        <end position="57"/>
    </location>
</feature>
<dbReference type="EMBL" id="JAKWFO010000001">
    <property type="protein sequence ID" value="KAI9639549.1"/>
    <property type="molecule type" value="Genomic_DNA"/>
</dbReference>
<comment type="subcellular location">
    <subcellularLocation>
        <location evidence="8">Cell membrane</location>
        <topology evidence="8">Multi-pass membrane protein</topology>
    </subcellularLocation>
    <subcellularLocation>
        <location evidence="2">Membrane</location>
        <topology evidence="2">Multi-pass membrane protein</topology>
    </subcellularLocation>
</comment>
<evidence type="ECO:0000256" key="2">
    <source>
        <dbReference type="ARBA" id="ARBA00004141"/>
    </source>
</evidence>
<evidence type="ECO:0000256" key="4">
    <source>
        <dbReference type="ARBA" id="ARBA00015388"/>
    </source>
</evidence>
<reference evidence="10" key="1">
    <citation type="journal article" date="2022" name="G3 (Bethesda)">
        <title>High quality genome of the basidiomycete yeast Dioszegia hungarica PDD-24b-2 isolated from cloud water.</title>
        <authorList>
            <person name="Jarrige D."/>
            <person name="Haridas S."/>
            <person name="Bleykasten-Grosshans C."/>
            <person name="Joly M."/>
            <person name="Nadalig T."/>
            <person name="Sancelme M."/>
            <person name="Vuilleumier S."/>
            <person name="Grigoriev I.V."/>
            <person name="Amato P."/>
            <person name="Bringel F."/>
        </authorList>
    </citation>
    <scope>NUCLEOTIDE SEQUENCE</scope>
    <source>
        <strain evidence="10">PDD-24b-2</strain>
    </source>
</reference>
<accession>A0AA38HHX1</accession>
<comment type="caution">
    <text evidence="10">The sequence shown here is derived from an EMBL/GenBank/DDBJ whole genome shotgun (WGS) entry which is preliminary data.</text>
</comment>
<dbReference type="GeneID" id="77725306"/>
<comment type="similarity">
    <text evidence="3 8">Belongs to the CTL (choline transporter-like) family.</text>
</comment>
<feature type="transmembrane region" description="Helical" evidence="8">
    <location>
        <begin position="67"/>
        <end position="88"/>
    </location>
</feature>
<dbReference type="Pfam" id="PF04515">
    <property type="entry name" value="Choline_transpo"/>
    <property type="match status" value="1"/>
</dbReference>
<feature type="transmembrane region" description="Helical" evidence="8">
    <location>
        <begin position="146"/>
        <end position="167"/>
    </location>
</feature>
<sequence length="521" mass="56075">MKPSQPYAAPSAPPPPSQAQPQAQNFSSANYGNTEQQQQAAYDTAPFSQADEKTGPRFAPRKRINDIIPLVLFIAAIAGFAVLSGIAIKTFVSVNGLGGAVGGGRGRTGTAVTLDYHTLYLFLITCGIGFVIALLYLALVRTFTKIILEISLALTVLLNIAICISKADTADWSGAVIFLVIALISVVYYWAMRKRIPLARLLLQTTIDITKHHPVVYLIVILGLILQTAVNVWYAFTAIAIYVKWTPGSPGCDGTCSSGKVAGLIFYATFAFLWLSQVIANVILCTLAGGIYGGWYYYGPRAANGQGLPKRASLKSFIRSTTLSLGSIAFGSLIVTILELLRLIVQAINQYESGQGDMIGQIVSCCALCCISCISGLVQFFNKSTEVFKLTLQIPAAKDTWRLMCDRGVDALVNDSLVGSVLMWGSYLNGFLCALFAYLYLRFTDPAYNSGGQYSAPIILYSFLIGINMGSTLGAAIDAGVSTIFVGLGEDPHVLAERSPGLYQMIEQAYPKVVQGVPHRN</sequence>
<evidence type="ECO:0000256" key="8">
    <source>
        <dbReference type="RuleBase" id="RU368066"/>
    </source>
</evidence>
<keyword evidence="11" id="KW-1185">Reference proteome</keyword>
<evidence type="ECO:0000256" key="6">
    <source>
        <dbReference type="ARBA" id="ARBA00022989"/>
    </source>
</evidence>
<evidence type="ECO:0000256" key="9">
    <source>
        <dbReference type="SAM" id="MobiDB-lite"/>
    </source>
</evidence>
<dbReference type="AlphaFoldDB" id="A0AA38HHX1"/>
<dbReference type="RefSeq" id="XP_052949326.1">
    <property type="nucleotide sequence ID" value="XM_053086105.1"/>
</dbReference>
<evidence type="ECO:0000256" key="1">
    <source>
        <dbReference type="ARBA" id="ARBA00002957"/>
    </source>
</evidence>
<dbReference type="GO" id="GO:0005886">
    <property type="term" value="C:plasma membrane"/>
    <property type="evidence" value="ECO:0007669"/>
    <property type="project" value="UniProtKB-SubCell"/>
</dbReference>
<feature type="transmembrane region" description="Helical" evidence="8">
    <location>
        <begin position="358"/>
        <end position="381"/>
    </location>
</feature>